<gene>
    <name evidence="1" type="ORF">GSPATT00023601001</name>
</gene>
<dbReference type="Proteomes" id="UP000000600">
    <property type="component" value="Unassembled WGS sequence"/>
</dbReference>
<name>A0E557_PARTE</name>
<evidence type="ECO:0000313" key="2">
    <source>
        <dbReference type="Proteomes" id="UP000000600"/>
    </source>
</evidence>
<protein>
    <submittedName>
        <fullName evidence="1">Uncharacterized protein</fullName>
    </submittedName>
</protein>
<dbReference type="InParanoid" id="A0E557"/>
<keyword evidence="2" id="KW-1185">Reference proteome</keyword>
<dbReference type="RefSeq" id="XP_001457821.1">
    <property type="nucleotide sequence ID" value="XM_001457784.1"/>
</dbReference>
<dbReference type="EMBL" id="CT868659">
    <property type="protein sequence ID" value="CAK90424.1"/>
    <property type="molecule type" value="Genomic_DNA"/>
</dbReference>
<sequence length="106" mass="13087">MESISLFRKLVKGFFPRIEILHFIKYELDKRYDVLKRMEEENVNSYIKFRITFCHCWLEYEQDQLKQRKQELIRQYYATQKIHSQNVTTVEKDADLESFIRGNMKK</sequence>
<dbReference type="AlphaFoldDB" id="A0E557"/>
<proteinExistence type="predicted"/>
<accession>A0E557</accession>
<dbReference type="HOGENOM" id="CLU_2228413_0_0_1"/>
<dbReference type="GeneID" id="5043606"/>
<organism evidence="1 2">
    <name type="scientific">Paramecium tetraurelia</name>
    <dbReference type="NCBI Taxonomy" id="5888"/>
    <lineage>
        <taxon>Eukaryota</taxon>
        <taxon>Sar</taxon>
        <taxon>Alveolata</taxon>
        <taxon>Ciliophora</taxon>
        <taxon>Intramacronucleata</taxon>
        <taxon>Oligohymenophorea</taxon>
        <taxon>Peniculida</taxon>
        <taxon>Parameciidae</taxon>
        <taxon>Paramecium</taxon>
    </lineage>
</organism>
<dbReference type="KEGG" id="ptm:GSPATT00023601001"/>
<reference evidence="1 2" key="1">
    <citation type="journal article" date="2006" name="Nature">
        <title>Global trends of whole-genome duplications revealed by the ciliate Paramecium tetraurelia.</title>
        <authorList>
            <consortium name="Genoscope"/>
            <person name="Aury J.-M."/>
            <person name="Jaillon O."/>
            <person name="Duret L."/>
            <person name="Noel B."/>
            <person name="Jubin C."/>
            <person name="Porcel B.M."/>
            <person name="Segurens B."/>
            <person name="Daubin V."/>
            <person name="Anthouard V."/>
            <person name="Aiach N."/>
            <person name="Arnaiz O."/>
            <person name="Billaut A."/>
            <person name="Beisson J."/>
            <person name="Blanc I."/>
            <person name="Bouhouche K."/>
            <person name="Camara F."/>
            <person name="Duharcourt S."/>
            <person name="Guigo R."/>
            <person name="Gogendeau D."/>
            <person name="Katinka M."/>
            <person name="Keller A.-M."/>
            <person name="Kissmehl R."/>
            <person name="Klotz C."/>
            <person name="Koll F."/>
            <person name="Le Moue A."/>
            <person name="Lepere C."/>
            <person name="Malinsky S."/>
            <person name="Nowacki M."/>
            <person name="Nowak J.K."/>
            <person name="Plattner H."/>
            <person name="Poulain J."/>
            <person name="Ruiz F."/>
            <person name="Serrano V."/>
            <person name="Zagulski M."/>
            <person name="Dessen P."/>
            <person name="Betermier M."/>
            <person name="Weissenbach J."/>
            <person name="Scarpelli C."/>
            <person name="Schachter V."/>
            <person name="Sperling L."/>
            <person name="Meyer E."/>
            <person name="Cohen J."/>
            <person name="Wincker P."/>
        </authorList>
    </citation>
    <scope>NUCLEOTIDE SEQUENCE [LARGE SCALE GENOMIC DNA]</scope>
    <source>
        <strain evidence="1 2">Stock d4-2</strain>
    </source>
</reference>
<evidence type="ECO:0000313" key="1">
    <source>
        <dbReference type="EMBL" id="CAK90424.1"/>
    </source>
</evidence>